<dbReference type="EMBL" id="JAHXZJ010000374">
    <property type="protein sequence ID" value="KAH0560643.1"/>
    <property type="molecule type" value="Genomic_DNA"/>
</dbReference>
<sequence length="174" mass="18798">MAGSEVLNCPLSVLGVQCPVGRVYYIVIPIPSGAGAALDVNRMSGLSTVGVSSHTKPLLCRWIGMSPLSRALFLLRGLNSPYRDHPLPLFLSSCFKSRVVYVHVVGLLFGPTCRRVPAPPGHTSDNRRLLHYPGTAAKRPGCLVPGTINTCRPDSQVAPINRCWSTQLTRIPTN</sequence>
<evidence type="ECO:0000313" key="2">
    <source>
        <dbReference type="Proteomes" id="UP000826195"/>
    </source>
</evidence>
<keyword evidence="2" id="KW-1185">Reference proteome</keyword>
<reference evidence="1 2" key="1">
    <citation type="journal article" date="2021" name="J. Hered.">
        <title>A chromosome-level genome assembly of the parasitoid wasp, Cotesia glomerata (Hymenoptera: Braconidae).</title>
        <authorList>
            <person name="Pinto B.J."/>
            <person name="Weis J.J."/>
            <person name="Gamble T."/>
            <person name="Ode P.J."/>
            <person name="Paul R."/>
            <person name="Zaspel J.M."/>
        </authorList>
    </citation>
    <scope>NUCLEOTIDE SEQUENCE [LARGE SCALE GENOMIC DNA]</scope>
    <source>
        <strain evidence="1">CgM1</strain>
    </source>
</reference>
<accession>A0AAV7IVA4</accession>
<proteinExistence type="predicted"/>
<comment type="caution">
    <text evidence="1">The sequence shown here is derived from an EMBL/GenBank/DDBJ whole genome shotgun (WGS) entry which is preliminary data.</text>
</comment>
<evidence type="ECO:0000313" key="1">
    <source>
        <dbReference type="EMBL" id="KAH0560643.1"/>
    </source>
</evidence>
<protein>
    <submittedName>
        <fullName evidence="1">Uncharacterized protein</fullName>
    </submittedName>
</protein>
<dbReference type="AlphaFoldDB" id="A0AAV7IVA4"/>
<organism evidence="1 2">
    <name type="scientific">Cotesia glomerata</name>
    <name type="common">Lepidopteran parasitic wasp</name>
    <name type="synonym">Apanteles glomeratus</name>
    <dbReference type="NCBI Taxonomy" id="32391"/>
    <lineage>
        <taxon>Eukaryota</taxon>
        <taxon>Metazoa</taxon>
        <taxon>Ecdysozoa</taxon>
        <taxon>Arthropoda</taxon>
        <taxon>Hexapoda</taxon>
        <taxon>Insecta</taxon>
        <taxon>Pterygota</taxon>
        <taxon>Neoptera</taxon>
        <taxon>Endopterygota</taxon>
        <taxon>Hymenoptera</taxon>
        <taxon>Apocrita</taxon>
        <taxon>Ichneumonoidea</taxon>
        <taxon>Braconidae</taxon>
        <taxon>Microgastrinae</taxon>
        <taxon>Cotesia</taxon>
    </lineage>
</organism>
<dbReference type="Proteomes" id="UP000826195">
    <property type="component" value="Unassembled WGS sequence"/>
</dbReference>
<name>A0AAV7IVA4_COTGL</name>
<gene>
    <name evidence="1" type="ORF">KQX54_006686</name>
</gene>